<dbReference type="Proteomes" id="UP000699042">
    <property type="component" value="Unassembled WGS sequence"/>
</dbReference>
<protein>
    <submittedName>
        <fullName evidence="2">Uncharacterized protein</fullName>
    </submittedName>
</protein>
<organism evidence="2 3">
    <name type="scientific">Colletotrichum scovillei</name>
    <dbReference type="NCBI Taxonomy" id="1209932"/>
    <lineage>
        <taxon>Eukaryota</taxon>
        <taxon>Fungi</taxon>
        <taxon>Dikarya</taxon>
        <taxon>Ascomycota</taxon>
        <taxon>Pezizomycotina</taxon>
        <taxon>Sordariomycetes</taxon>
        <taxon>Hypocreomycetidae</taxon>
        <taxon>Glomerellales</taxon>
        <taxon>Glomerellaceae</taxon>
        <taxon>Colletotrichum</taxon>
        <taxon>Colletotrichum acutatum species complex</taxon>
    </lineage>
</organism>
<keyword evidence="1" id="KW-0732">Signal</keyword>
<name>A0A9P7QSY1_9PEZI</name>
<reference evidence="2" key="1">
    <citation type="submission" date="2021-05" db="EMBL/GenBank/DDBJ databases">
        <title>Comparative genomics of three Colletotrichum scovillei strains and genetic complementation revealed genes involved fungal growth and virulence on chili pepper.</title>
        <authorList>
            <person name="Hsieh D.-K."/>
            <person name="Chuang S.-C."/>
            <person name="Chen C.-Y."/>
            <person name="Chao Y.-T."/>
            <person name="Lu M.-Y.J."/>
            <person name="Lee M.-H."/>
            <person name="Shih M.-C."/>
        </authorList>
    </citation>
    <scope>NUCLEOTIDE SEQUENCE</scope>
    <source>
        <strain evidence="2">Coll-153</strain>
    </source>
</reference>
<feature type="signal peptide" evidence="1">
    <location>
        <begin position="1"/>
        <end position="20"/>
    </location>
</feature>
<dbReference type="AlphaFoldDB" id="A0A9P7QSY1"/>
<evidence type="ECO:0000256" key="1">
    <source>
        <dbReference type="SAM" id="SignalP"/>
    </source>
</evidence>
<evidence type="ECO:0000313" key="2">
    <source>
        <dbReference type="EMBL" id="KAG7040965.1"/>
    </source>
</evidence>
<comment type="caution">
    <text evidence="2">The sequence shown here is derived from an EMBL/GenBank/DDBJ whole genome shotgun (WGS) entry which is preliminary data.</text>
</comment>
<gene>
    <name evidence="2" type="ORF">JMJ77_010068</name>
</gene>
<accession>A0A9P7QSY1</accession>
<evidence type="ECO:0000313" key="3">
    <source>
        <dbReference type="Proteomes" id="UP000699042"/>
    </source>
</evidence>
<proteinExistence type="predicted"/>
<keyword evidence="3" id="KW-1185">Reference proteome</keyword>
<feature type="chain" id="PRO_5040181776" evidence="1">
    <location>
        <begin position="21"/>
        <end position="225"/>
    </location>
</feature>
<sequence>MHLLGLVSICLLLTAHGTRSENRFRRPPGQGLSVTSEKTLCTRWESSLIYNGKRTLWQSAYSFGTKRRTRQVKQRMLHSSPTASDSLNESYAMQQTCWLPIAPRSDFETGIHFIQMFNHSDSVGDITCHYLNSTNSTLIEASPSVSPSSSGMNNGIFTGTIAGIAAGAVVGTLALIHLGHGCGGVGASDVRTLPALHEIGPSPPLRWKYELSMDAQQYLCEADGT</sequence>
<dbReference type="EMBL" id="JAESDN010000017">
    <property type="protein sequence ID" value="KAG7040965.1"/>
    <property type="molecule type" value="Genomic_DNA"/>
</dbReference>